<keyword evidence="4" id="KW-0378">Hydrolase</keyword>
<evidence type="ECO:0000259" key="7">
    <source>
        <dbReference type="Pfam" id="PF08340"/>
    </source>
</evidence>
<dbReference type="GO" id="GO:0004521">
    <property type="term" value="F:RNA endonuclease activity"/>
    <property type="evidence" value="ECO:0007669"/>
    <property type="project" value="InterPro"/>
</dbReference>
<dbReference type="NCBIfam" id="TIGR00255">
    <property type="entry name" value="YicC/YloC family endoribonuclease"/>
    <property type="match status" value="1"/>
</dbReference>
<dbReference type="Proteomes" id="UP000501926">
    <property type="component" value="Chromosome"/>
</dbReference>
<dbReference type="PANTHER" id="PTHR30636">
    <property type="entry name" value="UPF0701 PROTEIN YICC"/>
    <property type="match status" value="1"/>
</dbReference>
<dbReference type="GO" id="GO:0016787">
    <property type="term" value="F:hydrolase activity"/>
    <property type="evidence" value="ECO:0007669"/>
    <property type="project" value="UniProtKB-KW"/>
</dbReference>
<dbReference type="InterPro" id="IPR005229">
    <property type="entry name" value="YicC/YloC-like"/>
</dbReference>
<reference evidence="11" key="4">
    <citation type="submission" date="2017-10" db="EMBL/GenBank/DDBJ databases">
        <authorList>
            <person name="Frank J."/>
        </authorList>
    </citation>
    <scope>NUCLEOTIDE SEQUENCE [LARGE SCALE GENOMIC DNA]</scope>
</reference>
<dbReference type="EMBL" id="CP049055">
    <property type="protein sequence ID" value="QII12588.1"/>
    <property type="molecule type" value="Genomic_DNA"/>
</dbReference>
<evidence type="ECO:0000256" key="3">
    <source>
        <dbReference type="ARBA" id="ARBA00022759"/>
    </source>
</evidence>
<evidence type="ECO:0000313" key="12">
    <source>
        <dbReference type="Proteomes" id="UP000501926"/>
    </source>
</evidence>
<dbReference type="EMBL" id="CT573071">
    <property type="protein sequence ID" value="CAJ75017.1"/>
    <property type="molecule type" value="Genomic_DNA"/>
</dbReference>
<dbReference type="KEGG" id="kst:KSMBR1_0354"/>
<feature type="domain" description="Endoribonuclease YicC-like N-terminal" evidence="6">
    <location>
        <begin position="2"/>
        <end position="156"/>
    </location>
</feature>
<name>Q1Q4T4_KUEST</name>
<reference evidence="10" key="3">
    <citation type="submission" date="2017-10" db="EMBL/GenBank/DDBJ databases">
        <authorList>
            <person name="Banno H."/>
            <person name="Chua N.-H."/>
        </authorList>
    </citation>
    <scope>NUCLEOTIDE SEQUENCE [LARGE SCALE GENOMIC DNA]</scope>
    <source>
        <strain evidence="10">Kuenenia_mbr1_ru-nijmegen</strain>
    </source>
</reference>
<dbReference type="PANTHER" id="PTHR30636:SF3">
    <property type="entry name" value="UPF0701 PROTEIN YICC"/>
    <property type="match status" value="1"/>
</dbReference>
<evidence type="ECO:0000313" key="9">
    <source>
        <dbReference type="EMBL" id="QII12588.1"/>
    </source>
</evidence>
<dbReference type="Proteomes" id="UP000221734">
    <property type="component" value="Chromosome Kuenenia_stuttgartiensis_MBR1"/>
</dbReference>
<keyword evidence="11" id="KW-1185">Reference proteome</keyword>
<keyword evidence="3" id="KW-0255">Endonuclease</keyword>
<dbReference type="InterPro" id="IPR013527">
    <property type="entry name" value="YicC-like_N"/>
</dbReference>
<accession>Q1Q4T4</accession>
<evidence type="ECO:0000313" key="11">
    <source>
        <dbReference type="Proteomes" id="UP000221734"/>
    </source>
</evidence>
<evidence type="ECO:0000313" key="8">
    <source>
        <dbReference type="EMBL" id="CAJ75017.1"/>
    </source>
</evidence>
<evidence type="ECO:0000313" key="10">
    <source>
        <dbReference type="EMBL" id="SOH02870.1"/>
    </source>
</evidence>
<protein>
    <submittedName>
        <fullName evidence="9">YicC family protein</fullName>
    </submittedName>
</protein>
<reference evidence="9 12" key="5">
    <citation type="submission" date="2020-02" db="EMBL/GenBank/DDBJ databases">
        <title>Newly sequenced genome of strain CSTR1 showed variability in Candidatus Kuenenia stuttgartiensis genomes.</title>
        <authorList>
            <person name="Ding C."/>
            <person name="Adrian L."/>
        </authorList>
    </citation>
    <scope>NUCLEOTIDE SEQUENCE [LARGE SCALE GENOMIC DNA]</scope>
    <source>
        <strain evidence="9 12">CSTR1</strain>
    </source>
</reference>
<dbReference type="Pfam" id="PF08340">
    <property type="entry name" value="YicC-like_C"/>
    <property type="match status" value="1"/>
</dbReference>
<reference evidence="8" key="2">
    <citation type="submission" date="2006-01" db="EMBL/GenBank/DDBJ databases">
        <authorList>
            <person name="Genoscope"/>
        </authorList>
    </citation>
    <scope>NUCLEOTIDE SEQUENCE</scope>
</reference>
<comment type="similarity">
    <text evidence="5">Belongs to the YicC/YloC family.</text>
</comment>
<evidence type="ECO:0000256" key="4">
    <source>
        <dbReference type="ARBA" id="ARBA00022801"/>
    </source>
</evidence>
<dbReference type="EMBL" id="LT934425">
    <property type="protein sequence ID" value="SOH02870.1"/>
    <property type="molecule type" value="Genomic_DNA"/>
</dbReference>
<proteinExistence type="inferred from homology"/>
<organism evidence="8">
    <name type="scientific">Kuenenia stuttgartiensis</name>
    <dbReference type="NCBI Taxonomy" id="174633"/>
    <lineage>
        <taxon>Bacteria</taxon>
        <taxon>Pseudomonadati</taxon>
        <taxon>Planctomycetota</taxon>
        <taxon>Candidatus Brocadiia</taxon>
        <taxon>Candidatus Brocadiales</taxon>
        <taxon>Candidatus Brocadiaceae</taxon>
        <taxon>Candidatus Kuenenia</taxon>
    </lineage>
</organism>
<gene>
    <name evidence="9" type="primary">yicC</name>
    <name evidence="9" type="ORF">KsCSTR_32090</name>
    <name evidence="10" type="ORF">KSMBR1_0354</name>
    <name evidence="8" type="ORF">kuste4255</name>
</gene>
<keyword evidence="2" id="KW-0540">Nuclease</keyword>
<dbReference type="Pfam" id="PF03755">
    <property type="entry name" value="YicC-like_N"/>
    <property type="match status" value="1"/>
</dbReference>
<evidence type="ECO:0000256" key="1">
    <source>
        <dbReference type="ARBA" id="ARBA00001968"/>
    </source>
</evidence>
<evidence type="ECO:0000256" key="5">
    <source>
        <dbReference type="ARBA" id="ARBA00035648"/>
    </source>
</evidence>
<dbReference type="RefSeq" id="WP_099323776.1">
    <property type="nucleotide sequence ID" value="NZ_CP049055.1"/>
</dbReference>
<comment type="cofactor">
    <cofactor evidence="1">
        <name>a divalent metal cation</name>
        <dbReference type="ChEBI" id="CHEBI:60240"/>
    </cofactor>
</comment>
<evidence type="ECO:0000259" key="6">
    <source>
        <dbReference type="Pfam" id="PF03755"/>
    </source>
</evidence>
<feature type="domain" description="Endoribonuclease YicC-like C-terminal" evidence="7">
    <location>
        <begin position="174"/>
        <end position="294"/>
    </location>
</feature>
<reference evidence="8" key="1">
    <citation type="journal article" date="2006" name="Nature">
        <title>Deciphering the evolution and metabolism of an anammox bacterium from a community genome.</title>
        <authorList>
            <person name="Strous M."/>
            <person name="Pelletier E."/>
            <person name="Mangenot S."/>
            <person name="Rattei T."/>
            <person name="Lehner A."/>
            <person name="Taylor M.W."/>
            <person name="Horn M."/>
            <person name="Daims H."/>
            <person name="Bartol-Mavel D."/>
            <person name="Wincker P."/>
            <person name="Barbe V."/>
            <person name="Fonknechten N."/>
            <person name="Vallenet D."/>
            <person name="Segurens B."/>
            <person name="Schenowitz-Truong C."/>
            <person name="Medigue C."/>
            <person name="Collingro A."/>
            <person name="Snel B."/>
            <person name="Dutilh B.E."/>
            <person name="OpDenCamp H.J.M."/>
            <person name="vanDerDrift C."/>
            <person name="Cirpus I."/>
            <person name="vanDePas-Schoonen K.T."/>
            <person name="Harhangi H.R."/>
            <person name="vanNiftrik L."/>
            <person name="Schmid M."/>
            <person name="Keltjens J."/>
            <person name="vanDeVossenberg J."/>
            <person name="Kartal B."/>
            <person name="Meier H."/>
            <person name="Frishman D."/>
            <person name="Huynen M.A."/>
            <person name="Mewes H."/>
            <person name="Weissenbach J."/>
            <person name="Jetten M.S.M."/>
            <person name="Wagner M."/>
            <person name="LePaslier D."/>
        </authorList>
    </citation>
    <scope>NUCLEOTIDE SEQUENCE</scope>
</reference>
<dbReference type="AlphaFoldDB" id="Q1Q4T4"/>
<evidence type="ECO:0000256" key="2">
    <source>
        <dbReference type="ARBA" id="ARBA00022722"/>
    </source>
</evidence>
<sequence length="294" mass="34323">MLKSMTGFGIAEYNDDRGSMRVEIRSENNKFLKINTRLPEQFQSFESEFDRAIRKKIVRGSVVLSLNYKSFRQENDFTLNTEKIEEYYRLINELKGKIKCTDEISINSLVQLPGVLQKNKDDANDAESLLSICHTLINEALEKLSEMRITEGSHIKKDILQRKDFIVSMMDKFEERLPLIIQEYAKRLHSRVAFLLSETNVELTDSNLCREVAIFAERSDIAEEINRLKSHIHQLQETLDSNESIGRKLDFIIQEMFRETNTMCSKANDTVLLKDLIDIKMEIEKIREQAFNIE</sequence>
<dbReference type="InterPro" id="IPR013551">
    <property type="entry name" value="YicC-like_C"/>
</dbReference>
<dbReference type="OrthoDB" id="9771229at2"/>